<organism evidence="2 3">
    <name type="scientific">Mya arenaria</name>
    <name type="common">Soft-shell clam</name>
    <dbReference type="NCBI Taxonomy" id="6604"/>
    <lineage>
        <taxon>Eukaryota</taxon>
        <taxon>Metazoa</taxon>
        <taxon>Spiralia</taxon>
        <taxon>Lophotrochozoa</taxon>
        <taxon>Mollusca</taxon>
        <taxon>Bivalvia</taxon>
        <taxon>Autobranchia</taxon>
        <taxon>Heteroconchia</taxon>
        <taxon>Euheterodonta</taxon>
        <taxon>Imparidentia</taxon>
        <taxon>Neoheterodontei</taxon>
        <taxon>Myida</taxon>
        <taxon>Myoidea</taxon>
        <taxon>Myidae</taxon>
        <taxon>Mya</taxon>
    </lineage>
</organism>
<reference evidence="2" key="1">
    <citation type="submission" date="2022-11" db="EMBL/GenBank/DDBJ databases">
        <title>Centuries of genome instability and evolution in soft-shell clam transmissible cancer (bioRxiv).</title>
        <authorList>
            <person name="Hart S.F.M."/>
            <person name="Yonemitsu M.A."/>
            <person name="Giersch R.M."/>
            <person name="Beal B.F."/>
            <person name="Arriagada G."/>
            <person name="Davis B.W."/>
            <person name="Ostrander E.A."/>
            <person name="Goff S.P."/>
            <person name="Metzger M.J."/>
        </authorList>
    </citation>
    <scope>NUCLEOTIDE SEQUENCE</scope>
    <source>
        <strain evidence="2">MELC-2E11</strain>
        <tissue evidence="2">Siphon/mantle</tissue>
    </source>
</reference>
<evidence type="ECO:0000313" key="3">
    <source>
        <dbReference type="Proteomes" id="UP001164746"/>
    </source>
</evidence>
<dbReference type="EMBL" id="CP111025">
    <property type="protein sequence ID" value="WAR26255.1"/>
    <property type="molecule type" value="Genomic_DNA"/>
</dbReference>
<protein>
    <submittedName>
        <fullName evidence="2">Uncharacterized protein</fullName>
    </submittedName>
</protein>
<name>A0ABY7FVN9_MYAAR</name>
<gene>
    <name evidence="2" type="ORF">MAR_011959</name>
</gene>
<feature type="compositionally biased region" description="Basic and acidic residues" evidence="1">
    <location>
        <begin position="118"/>
        <end position="133"/>
    </location>
</feature>
<feature type="region of interest" description="Disordered" evidence="1">
    <location>
        <begin position="61"/>
        <end position="84"/>
    </location>
</feature>
<proteinExistence type="predicted"/>
<evidence type="ECO:0000256" key="1">
    <source>
        <dbReference type="SAM" id="MobiDB-lite"/>
    </source>
</evidence>
<sequence length="353" mass="39217">MLTNQLASSPLATKTEVKTIIDPITIATISMDTGTSSNAFLDSITPQVVGDTKCILVQQAKHKDRKKHKHHETHGGNTTEPTHTDYEGLLRNLKLEMASSRKVRGRSLSVPAAIKEENEYSEDAKVSDERKTSVDNSSGVTYGKTCQLTLKSLSLSDITSSKDKAAEEHTIKSENISAKTEEINGNPSNINTEDDNVCNANDSIEKHVMAEQKPDGRVNTEQDETKNTTSSVFSGIEAINDGSMCKQKPSGRLLYNGKFPLPKRLQRSMSANLESTLRKTGLKVNPEIKANIYHHFYTKKRHLSADLGLSAYIDDNTHKIMNPFPVQHWNENRFKAGMKLGLYKQRKSSDSKL</sequence>
<feature type="region of interest" description="Disordered" evidence="1">
    <location>
        <begin position="118"/>
        <end position="139"/>
    </location>
</feature>
<keyword evidence="3" id="KW-1185">Reference proteome</keyword>
<dbReference type="Proteomes" id="UP001164746">
    <property type="component" value="Chromosome 14"/>
</dbReference>
<accession>A0ABY7FVN9</accession>
<evidence type="ECO:0000313" key="2">
    <source>
        <dbReference type="EMBL" id="WAR26255.1"/>
    </source>
</evidence>
<feature type="compositionally biased region" description="Basic residues" evidence="1">
    <location>
        <begin position="61"/>
        <end position="72"/>
    </location>
</feature>